<keyword evidence="11" id="KW-0472">Membrane</keyword>
<keyword evidence="9" id="KW-1133">Transmembrane helix</keyword>
<evidence type="ECO:0000256" key="13">
    <source>
        <dbReference type="PIRSR" id="PIRSR028937-1"/>
    </source>
</evidence>
<comment type="caution">
    <text evidence="16">The sequence shown here is derived from an EMBL/GenBank/DDBJ whole genome shotgun (WGS) entry which is preliminary data.</text>
</comment>
<gene>
    <name evidence="16" type="ORF">G6F51_002041</name>
</gene>
<comment type="catalytic activity">
    <reaction evidence="1 12">
        <text>a long-chain primary fatty alcohol + O2 = a long-chain fatty aldehyde + H2O2</text>
        <dbReference type="Rhea" id="RHEA:22756"/>
        <dbReference type="ChEBI" id="CHEBI:15379"/>
        <dbReference type="ChEBI" id="CHEBI:16240"/>
        <dbReference type="ChEBI" id="CHEBI:17176"/>
        <dbReference type="ChEBI" id="CHEBI:77396"/>
        <dbReference type="EC" id="1.1.3.20"/>
    </reaction>
</comment>
<dbReference type="PANTHER" id="PTHR46056:SF12">
    <property type="entry name" value="LONG-CHAIN-ALCOHOL OXIDASE"/>
    <property type="match status" value="1"/>
</dbReference>
<evidence type="ECO:0000259" key="15">
    <source>
        <dbReference type="Pfam" id="PF05199"/>
    </source>
</evidence>
<comment type="similarity">
    <text evidence="4 12">Belongs to the GMC oxidoreductase family.</text>
</comment>
<reference evidence="16" key="1">
    <citation type="journal article" date="2020" name="Microb. Genom.">
        <title>Genetic diversity of clinical and environmental Mucorales isolates obtained from an investigation of mucormycosis cases among solid organ transplant recipients.</title>
        <authorList>
            <person name="Nguyen M.H."/>
            <person name="Kaul D."/>
            <person name="Muto C."/>
            <person name="Cheng S.J."/>
            <person name="Richter R.A."/>
            <person name="Bruno V.M."/>
            <person name="Liu G."/>
            <person name="Beyhan S."/>
            <person name="Sundermann A.J."/>
            <person name="Mounaud S."/>
            <person name="Pasculle A.W."/>
            <person name="Nierman W.C."/>
            <person name="Driscoll E."/>
            <person name="Cumbie R."/>
            <person name="Clancy C.J."/>
            <person name="Dupont C.L."/>
        </authorList>
    </citation>
    <scope>NUCLEOTIDE SEQUENCE</scope>
    <source>
        <strain evidence="16">GL16</strain>
    </source>
</reference>
<dbReference type="EC" id="1.1.3.20" evidence="5 12"/>
<keyword evidence="6" id="KW-0285">Flavoprotein</keyword>
<dbReference type="Gene3D" id="3.50.50.60">
    <property type="entry name" value="FAD/NAD(P)-binding domain"/>
    <property type="match status" value="2"/>
</dbReference>
<dbReference type="InterPro" id="IPR012400">
    <property type="entry name" value="Long_Oxdase"/>
</dbReference>
<keyword evidence="7" id="KW-0812">Transmembrane</keyword>
<evidence type="ECO:0000256" key="3">
    <source>
        <dbReference type="ARBA" id="ARBA00004370"/>
    </source>
</evidence>
<comment type="subcellular location">
    <subcellularLocation>
        <location evidence="3">Membrane</location>
    </subcellularLocation>
</comment>
<dbReference type="InterPro" id="IPR036188">
    <property type="entry name" value="FAD/NAD-bd_sf"/>
</dbReference>
<evidence type="ECO:0000256" key="10">
    <source>
        <dbReference type="ARBA" id="ARBA00023002"/>
    </source>
</evidence>
<evidence type="ECO:0000256" key="6">
    <source>
        <dbReference type="ARBA" id="ARBA00022630"/>
    </source>
</evidence>
<evidence type="ECO:0000256" key="8">
    <source>
        <dbReference type="ARBA" id="ARBA00022827"/>
    </source>
</evidence>
<evidence type="ECO:0000259" key="14">
    <source>
        <dbReference type="Pfam" id="PF00732"/>
    </source>
</evidence>
<dbReference type="Proteomes" id="UP000717996">
    <property type="component" value="Unassembled WGS sequence"/>
</dbReference>
<name>A0A9P7CG22_RHIOR</name>
<evidence type="ECO:0000256" key="7">
    <source>
        <dbReference type="ARBA" id="ARBA00022692"/>
    </source>
</evidence>
<evidence type="ECO:0000313" key="16">
    <source>
        <dbReference type="EMBL" id="KAG1551113.1"/>
    </source>
</evidence>
<protein>
    <recommendedName>
        <fullName evidence="5 12">Long-chain-alcohol oxidase</fullName>
        <ecNumber evidence="5 12">1.1.3.20</ecNumber>
    </recommendedName>
</protein>
<keyword evidence="8" id="KW-0274">FAD</keyword>
<feature type="active site" description="Proton acceptor" evidence="13">
    <location>
        <position position="628"/>
    </location>
</feature>
<dbReference type="OrthoDB" id="269227at2759"/>
<organism evidence="16 17">
    <name type="scientific">Rhizopus oryzae</name>
    <name type="common">Mucormycosis agent</name>
    <name type="synonym">Rhizopus arrhizus var. delemar</name>
    <dbReference type="NCBI Taxonomy" id="64495"/>
    <lineage>
        <taxon>Eukaryota</taxon>
        <taxon>Fungi</taxon>
        <taxon>Fungi incertae sedis</taxon>
        <taxon>Mucoromycota</taxon>
        <taxon>Mucoromycotina</taxon>
        <taxon>Mucoromycetes</taxon>
        <taxon>Mucorales</taxon>
        <taxon>Mucorineae</taxon>
        <taxon>Rhizopodaceae</taxon>
        <taxon>Rhizopus</taxon>
    </lineage>
</organism>
<evidence type="ECO:0000256" key="9">
    <source>
        <dbReference type="ARBA" id="ARBA00022989"/>
    </source>
</evidence>
<dbReference type="Pfam" id="PF00732">
    <property type="entry name" value="GMC_oxred_N"/>
    <property type="match status" value="1"/>
</dbReference>
<proteinExistence type="inferred from homology"/>
<evidence type="ECO:0000256" key="1">
    <source>
        <dbReference type="ARBA" id="ARBA00000920"/>
    </source>
</evidence>
<dbReference type="GO" id="GO:0016020">
    <property type="term" value="C:membrane"/>
    <property type="evidence" value="ECO:0007669"/>
    <property type="project" value="UniProtKB-SubCell"/>
</dbReference>
<comment type="function">
    <text evidence="2">Long-chain fatty alcohol oxidase involved in the omega-oxidation pathway of lipid degradation.</text>
</comment>
<evidence type="ECO:0000256" key="2">
    <source>
        <dbReference type="ARBA" id="ARBA00003842"/>
    </source>
</evidence>
<sequence>MSNSISDPFRHRVAEPFELTECQKETLVSILDVFVAHLPKEQEDALVEKLKETHTEEEVREFCQISSSSLNSIEATCTFINHVILPPKRTELLKFLSLLSTRPGTFLLTKHFNEFKNLSWAEREKIILNWKDSYLPKFRGVYKTFQALACHPAYRSHSDVFAKGMHYDLKKEDGYVSFPERLPMMKLDEVQDDMHFDAIVVGSGAGGGVVASQLAQAGKSVLVIEKGKYYSEEEFINNELDGFTNLYEQGGFSPTLSGSVSILTGSVFGGGTTVNWSASLKLQHFAREEWAKQGLTHFISPKFTEDLDKVFERIGATTSGIKHNGPNQVLVDGCKVLGYPVADVPQNTGGKAHECHFCFCGCRAGVKNGSMNSWLRDAYDHHAKFLDKTKVKRVLMEDGKAVGIECLVHYEKTVRIKADQVIISGGTFQSPGVLLRSGLKNKNIGRNLHVHPVAAAFGYFDRKIRPFEGSIMTAISSVVENTENDGYGAKIYVPSLHPGAFSTVVPWRGAAAHKEAMLRYDQCAPVIIIARDKDSQGSVTYDKDENVIVDYTLSNRDRRSLHEGIVRSIDILVAAGAREVQTSQFGVEPFKFETSEESRIDNPRYIAWKSTVIKYGFPDEGSGVYSAHQMGTNRMGISPRTSVVKPTGETWEVKNLYVADASVFPTASGVNPMVTTEAVALHIADFKAKSVFFENGKLPHNTDNQLPVYKMKSVINKSPMSAPNKRKTTAAGGPEISAVDKRKPLIRLTQNKIPRHSCF</sequence>
<feature type="domain" description="Glucose-methanol-choline oxidoreductase C-terminal" evidence="15">
    <location>
        <begin position="535"/>
        <end position="680"/>
    </location>
</feature>
<dbReference type="InterPro" id="IPR000172">
    <property type="entry name" value="GMC_OxRdtase_N"/>
</dbReference>
<dbReference type="PANTHER" id="PTHR46056">
    <property type="entry name" value="LONG-CHAIN-ALCOHOL OXIDASE"/>
    <property type="match status" value="1"/>
</dbReference>
<accession>A0A9P7CG22</accession>
<evidence type="ECO:0000256" key="12">
    <source>
        <dbReference type="PIRNR" id="PIRNR028937"/>
    </source>
</evidence>
<evidence type="ECO:0000313" key="17">
    <source>
        <dbReference type="Proteomes" id="UP000717996"/>
    </source>
</evidence>
<dbReference type="Pfam" id="PF13450">
    <property type="entry name" value="NAD_binding_8"/>
    <property type="match status" value="1"/>
</dbReference>
<evidence type="ECO:0000256" key="11">
    <source>
        <dbReference type="ARBA" id="ARBA00023136"/>
    </source>
</evidence>
<keyword evidence="10 12" id="KW-0560">Oxidoreductase</keyword>
<dbReference type="EMBL" id="JAANIT010000167">
    <property type="protein sequence ID" value="KAG1551113.1"/>
    <property type="molecule type" value="Genomic_DNA"/>
</dbReference>
<dbReference type="PIRSF" id="PIRSF028937">
    <property type="entry name" value="Lg_Ch_AO"/>
    <property type="match status" value="1"/>
</dbReference>
<dbReference type="InterPro" id="IPR007867">
    <property type="entry name" value="GMC_OxRtase_C"/>
</dbReference>
<feature type="domain" description="Glucose-methanol-choline oxidoreductase N-terminal" evidence="14">
    <location>
        <begin position="244"/>
        <end position="453"/>
    </location>
</feature>
<evidence type="ECO:0000256" key="4">
    <source>
        <dbReference type="ARBA" id="ARBA00010790"/>
    </source>
</evidence>
<dbReference type="GO" id="GO:0046577">
    <property type="term" value="F:long-chain-alcohol oxidase activity"/>
    <property type="evidence" value="ECO:0007669"/>
    <property type="project" value="UniProtKB-EC"/>
</dbReference>
<dbReference type="GO" id="GO:0050660">
    <property type="term" value="F:flavin adenine dinucleotide binding"/>
    <property type="evidence" value="ECO:0007669"/>
    <property type="project" value="InterPro"/>
</dbReference>
<dbReference type="Pfam" id="PF05199">
    <property type="entry name" value="GMC_oxred_C"/>
    <property type="match status" value="1"/>
</dbReference>
<evidence type="ECO:0000256" key="5">
    <source>
        <dbReference type="ARBA" id="ARBA00013125"/>
    </source>
</evidence>
<dbReference type="AlphaFoldDB" id="A0A9P7CG22"/>
<dbReference type="SUPFAM" id="SSF51905">
    <property type="entry name" value="FAD/NAD(P)-binding domain"/>
    <property type="match status" value="1"/>
</dbReference>